<gene>
    <name evidence="2" type="ORF">CWN47_15810</name>
</gene>
<dbReference type="EMBL" id="PIDP01000524">
    <property type="protein sequence ID" value="PLM94024.1"/>
    <property type="molecule type" value="Genomic_DNA"/>
</dbReference>
<sequence>LILFIIIYFFICYISLSIWAIFGDKMSTFLQGRAQMRIFNLLMGGVLCVIACYMLYPQ</sequence>
<organism evidence="2 3">
    <name type="scientific">Klebsiella variicola</name>
    <dbReference type="NCBI Taxonomy" id="244366"/>
    <lineage>
        <taxon>Bacteria</taxon>
        <taxon>Pseudomonadati</taxon>
        <taxon>Pseudomonadota</taxon>
        <taxon>Gammaproteobacteria</taxon>
        <taxon>Enterobacterales</taxon>
        <taxon>Enterobacteriaceae</taxon>
        <taxon>Klebsiella/Raoultella group</taxon>
        <taxon>Klebsiella</taxon>
        <taxon>Klebsiella pneumoniae complex</taxon>
    </lineage>
</organism>
<evidence type="ECO:0000313" key="3">
    <source>
        <dbReference type="Proteomes" id="UP000234412"/>
    </source>
</evidence>
<evidence type="ECO:0000313" key="2">
    <source>
        <dbReference type="EMBL" id="PLM94024.1"/>
    </source>
</evidence>
<reference evidence="2 3" key="1">
    <citation type="submission" date="2017-11" db="EMBL/GenBank/DDBJ databases">
        <authorList>
            <person name="Han C.G."/>
        </authorList>
    </citation>
    <scope>NUCLEOTIDE SEQUENCE [LARGE SCALE GENOMIC DNA]</scope>
    <source>
        <strain evidence="2 3">A8</strain>
    </source>
</reference>
<keyword evidence="1" id="KW-0812">Transmembrane</keyword>
<keyword evidence="1" id="KW-0472">Membrane</keyword>
<keyword evidence="1" id="KW-1133">Transmembrane helix</keyword>
<dbReference type="AlphaFoldDB" id="A0A2N4Z0I0"/>
<name>A0A2N4Z0I0_KLEVA</name>
<feature type="transmembrane region" description="Helical" evidence="1">
    <location>
        <begin position="38"/>
        <end position="56"/>
    </location>
</feature>
<reference evidence="2 3" key="2">
    <citation type="submission" date="2018-01" db="EMBL/GenBank/DDBJ databases">
        <title>Genomic study of Klebsiella pneumoniae.</title>
        <authorList>
            <person name="Yang Y."/>
            <person name="Bicalho R."/>
        </authorList>
    </citation>
    <scope>NUCLEOTIDE SEQUENCE [LARGE SCALE GENOMIC DNA]</scope>
    <source>
        <strain evidence="2 3">A8</strain>
    </source>
</reference>
<protein>
    <submittedName>
        <fullName evidence="2">Lysine transporter LysE</fullName>
    </submittedName>
</protein>
<accession>A0A2N4Z0I0</accession>
<comment type="caution">
    <text evidence="2">The sequence shown here is derived from an EMBL/GenBank/DDBJ whole genome shotgun (WGS) entry which is preliminary data.</text>
</comment>
<feature type="transmembrane region" description="Helical" evidence="1">
    <location>
        <begin position="6"/>
        <end position="26"/>
    </location>
</feature>
<evidence type="ECO:0000256" key="1">
    <source>
        <dbReference type="SAM" id="Phobius"/>
    </source>
</evidence>
<dbReference type="Proteomes" id="UP000234412">
    <property type="component" value="Unassembled WGS sequence"/>
</dbReference>
<proteinExistence type="predicted"/>
<feature type="non-terminal residue" evidence="2">
    <location>
        <position position="1"/>
    </location>
</feature>